<dbReference type="PANTHER" id="PTHR45228:SF1">
    <property type="entry name" value="CYCLIC DI-GMP PHOSPHODIESTERASE TM_0186"/>
    <property type="match status" value="1"/>
</dbReference>
<evidence type="ECO:0000259" key="2">
    <source>
        <dbReference type="PROSITE" id="PS50110"/>
    </source>
</evidence>
<dbReference type="InterPro" id="IPR001789">
    <property type="entry name" value="Sig_transdc_resp-reg_receiver"/>
</dbReference>
<accession>A0ABV9Z255</accession>
<name>A0ABV9Z255_9HYPH</name>
<dbReference type="InterPro" id="IPR011006">
    <property type="entry name" value="CheY-like_superfamily"/>
</dbReference>
<dbReference type="PROSITE" id="PS50110">
    <property type="entry name" value="RESPONSE_REGULATORY"/>
    <property type="match status" value="1"/>
</dbReference>
<keyword evidence="1" id="KW-0597">Phosphoprotein</keyword>
<dbReference type="PANTHER" id="PTHR45228">
    <property type="entry name" value="CYCLIC DI-GMP PHOSPHODIESTERASE TM_0186-RELATED"/>
    <property type="match status" value="1"/>
</dbReference>
<dbReference type="PROSITE" id="PS51832">
    <property type="entry name" value="HD_GYP"/>
    <property type="match status" value="1"/>
</dbReference>
<dbReference type="Pfam" id="PF13487">
    <property type="entry name" value="HD_5"/>
    <property type="match status" value="1"/>
</dbReference>
<dbReference type="Proteomes" id="UP001595796">
    <property type="component" value="Unassembled WGS sequence"/>
</dbReference>
<evidence type="ECO:0000256" key="1">
    <source>
        <dbReference type="PROSITE-ProRule" id="PRU00169"/>
    </source>
</evidence>
<dbReference type="Gene3D" id="1.10.3210.10">
    <property type="entry name" value="Hypothetical protein af1432"/>
    <property type="match status" value="1"/>
</dbReference>
<reference evidence="5" key="1">
    <citation type="journal article" date="2019" name="Int. J. Syst. Evol. Microbiol.">
        <title>The Global Catalogue of Microorganisms (GCM) 10K type strain sequencing project: providing services to taxonomists for standard genome sequencing and annotation.</title>
        <authorList>
            <consortium name="The Broad Institute Genomics Platform"/>
            <consortium name="The Broad Institute Genome Sequencing Center for Infectious Disease"/>
            <person name="Wu L."/>
            <person name="Ma J."/>
        </authorList>
    </citation>
    <scope>NUCLEOTIDE SEQUENCE [LARGE SCALE GENOMIC DNA]</scope>
    <source>
        <strain evidence="5">CGMCC 1.16444</strain>
    </source>
</reference>
<dbReference type="InterPro" id="IPR037522">
    <property type="entry name" value="HD_GYP_dom"/>
</dbReference>
<dbReference type="SMART" id="SM00471">
    <property type="entry name" value="HDc"/>
    <property type="match status" value="1"/>
</dbReference>
<comment type="caution">
    <text evidence="4">The sequence shown here is derived from an EMBL/GenBank/DDBJ whole genome shotgun (WGS) entry which is preliminary data.</text>
</comment>
<dbReference type="EMBL" id="JBHSJF010000006">
    <property type="protein sequence ID" value="MFC5067903.1"/>
    <property type="molecule type" value="Genomic_DNA"/>
</dbReference>
<dbReference type="SUPFAM" id="SSF109604">
    <property type="entry name" value="HD-domain/PDEase-like"/>
    <property type="match status" value="1"/>
</dbReference>
<dbReference type="SMART" id="SM00448">
    <property type="entry name" value="REC"/>
    <property type="match status" value="1"/>
</dbReference>
<proteinExistence type="predicted"/>
<dbReference type="CDD" id="cd00077">
    <property type="entry name" value="HDc"/>
    <property type="match status" value="1"/>
</dbReference>
<dbReference type="SUPFAM" id="SSF52172">
    <property type="entry name" value="CheY-like"/>
    <property type="match status" value="1"/>
</dbReference>
<dbReference type="Pfam" id="PF00072">
    <property type="entry name" value="Response_reg"/>
    <property type="match status" value="1"/>
</dbReference>
<dbReference type="InterPro" id="IPR003607">
    <property type="entry name" value="HD/PDEase_dom"/>
</dbReference>
<sequence length="347" mass="38376">MDILIVEDNTSTRQLLAKLSEQSEASRVVSFDHPVNALEYARTHEVGIALVDYALPEMNGVELIHALKQDNRTRDIPIVMVTARNEREIRIAAIDAGATDFLLKPLEPTIIHARLRNLMALRRAHLDLQNRSEALAREVEVATQTIVDREHELVLRLARAAECRDFATGDHLDRVAHASRQIAIRLGLPSRFCNDVYWASPMHDIGKLSVPDSVLLKPGPLTPEERLVMQEHTTAGAKLLAGSGIPLLDVAARIALSHHERFDGRGYPHGLAGEKIPLEARIVAVADVFDALTSKRPYKDAWSIEEALDFVADNRGTHFDPNCVDAFLAEAPPRQQSIGARLALPTA</sequence>
<dbReference type="RefSeq" id="WP_114956536.1">
    <property type="nucleotide sequence ID" value="NZ_JBHSJF010000006.1"/>
</dbReference>
<keyword evidence="5" id="KW-1185">Reference proteome</keyword>
<feature type="domain" description="HD-GYP" evidence="3">
    <location>
        <begin position="146"/>
        <end position="343"/>
    </location>
</feature>
<feature type="domain" description="Response regulatory" evidence="2">
    <location>
        <begin position="2"/>
        <end position="119"/>
    </location>
</feature>
<evidence type="ECO:0000313" key="4">
    <source>
        <dbReference type="EMBL" id="MFC5067903.1"/>
    </source>
</evidence>
<protein>
    <submittedName>
        <fullName evidence="4">HD domain-containing phosphohydrolase</fullName>
    </submittedName>
</protein>
<organism evidence="4 5">
    <name type="scientific">Flaviflagellibacter deserti</name>
    <dbReference type="NCBI Taxonomy" id="2267266"/>
    <lineage>
        <taxon>Bacteria</taxon>
        <taxon>Pseudomonadati</taxon>
        <taxon>Pseudomonadota</taxon>
        <taxon>Alphaproteobacteria</taxon>
        <taxon>Hyphomicrobiales</taxon>
        <taxon>Flaviflagellibacter</taxon>
    </lineage>
</organism>
<gene>
    <name evidence="4" type="ORF">ACFPFW_07715</name>
</gene>
<dbReference type="Gene3D" id="3.40.50.2300">
    <property type="match status" value="1"/>
</dbReference>
<evidence type="ECO:0000313" key="5">
    <source>
        <dbReference type="Proteomes" id="UP001595796"/>
    </source>
</evidence>
<dbReference type="InterPro" id="IPR052020">
    <property type="entry name" value="Cyclic_di-GMP/3'3'-cGAMP_PDE"/>
</dbReference>
<evidence type="ECO:0000259" key="3">
    <source>
        <dbReference type="PROSITE" id="PS51832"/>
    </source>
</evidence>
<feature type="modified residue" description="4-aspartylphosphate" evidence="1">
    <location>
        <position position="52"/>
    </location>
</feature>